<accession>A0A9X7AWQ3</accession>
<evidence type="ECO:0000313" key="1">
    <source>
        <dbReference type="EMBL" id="PFT85385.1"/>
    </source>
</evidence>
<dbReference type="Proteomes" id="UP000225910">
    <property type="component" value="Unassembled WGS sequence"/>
</dbReference>
<protein>
    <submittedName>
        <fullName evidence="1">BclB domain-containing protein</fullName>
    </submittedName>
</protein>
<evidence type="ECO:0000313" key="2">
    <source>
        <dbReference type="Proteomes" id="UP000225910"/>
    </source>
</evidence>
<proteinExistence type="predicted"/>
<gene>
    <name evidence="1" type="ORF">COK81_23560</name>
</gene>
<dbReference type="InterPro" id="IPR021210">
    <property type="entry name" value="Exosporium_BclB"/>
</dbReference>
<reference evidence="1 2" key="1">
    <citation type="submission" date="2017-09" db="EMBL/GenBank/DDBJ databases">
        <title>Large-scale bioinformatics analysis of Bacillus genomes uncovers conserved roles of natural products in bacterial physiology.</title>
        <authorList>
            <consortium name="Agbiome Team Llc"/>
            <person name="Bleich R.M."/>
            <person name="Grubbs K.J."/>
            <person name="Santa Maria K.C."/>
            <person name="Allen S.E."/>
            <person name="Farag S."/>
            <person name="Shank E.A."/>
            <person name="Bowers A."/>
        </authorList>
    </citation>
    <scope>NUCLEOTIDE SEQUENCE [LARGE SCALE GENOMIC DNA]</scope>
    <source>
        <strain evidence="1 2">AFS064137</strain>
    </source>
</reference>
<name>A0A9X7AWQ3_BACTU</name>
<sequence>MGTGAIIPFASGLPISLTTIAGGLAGTPGFIGFGSSTTGITVLGPTIDLTGGSGISLDYAFSMPDEGIITSISAYFSTTVALALVGTTLTITAQLYSSTTPDNTFTPIPGAVVTLAPQLTGVVAVGTISNGITTGLSIPVTAETRLLLVFSVTAEGVTLVNAVTGYASGGIRIS</sequence>
<comment type="caution">
    <text evidence="1">The sequence shown here is derived from an EMBL/GenBank/DDBJ whole genome shotgun (WGS) entry which is preliminary data.</text>
</comment>
<dbReference type="NCBIfam" id="TIGR03721">
    <property type="entry name" value="exospore_TM"/>
    <property type="match status" value="1"/>
</dbReference>
<dbReference type="AlphaFoldDB" id="A0A9X7AWQ3"/>
<dbReference type="EMBL" id="NVCU01000252">
    <property type="protein sequence ID" value="PFT85385.1"/>
    <property type="molecule type" value="Genomic_DNA"/>
</dbReference>
<organism evidence="1 2">
    <name type="scientific">Bacillus thuringiensis</name>
    <dbReference type="NCBI Taxonomy" id="1428"/>
    <lineage>
        <taxon>Bacteria</taxon>
        <taxon>Bacillati</taxon>
        <taxon>Bacillota</taxon>
        <taxon>Bacilli</taxon>
        <taxon>Bacillales</taxon>
        <taxon>Bacillaceae</taxon>
        <taxon>Bacillus</taxon>
        <taxon>Bacillus cereus group</taxon>
    </lineage>
</organism>